<dbReference type="KEGG" id="bmei:Spa11_38570"/>
<name>A0A518KCX4_9BACT</name>
<proteinExistence type="predicted"/>
<dbReference type="InterPro" id="IPR039968">
    <property type="entry name" value="BcerS-like"/>
</dbReference>
<evidence type="ECO:0000313" key="3">
    <source>
        <dbReference type="Proteomes" id="UP000316426"/>
    </source>
</evidence>
<dbReference type="InterPro" id="IPR016181">
    <property type="entry name" value="Acyl_CoA_acyltransferase"/>
</dbReference>
<keyword evidence="3" id="KW-1185">Reference proteome</keyword>
<dbReference type="PANTHER" id="PTHR41368">
    <property type="entry name" value="PROTEIN YGHO"/>
    <property type="match status" value="1"/>
</dbReference>
<organism evidence="2 3">
    <name type="scientific">Botrimarina mediterranea</name>
    <dbReference type="NCBI Taxonomy" id="2528022"/>
    <lineage>
        <taxon>Bacteria</taxon>
        <taxon>Pseudomonadati</taxon>
        <taxon>Planctomycetota</taxon>
        <taxon>Planctomycetia</taxon>
        <taxon>Pirellulales</taxon>
        <taxon>Lacipirellulaceae</taxon>
        <taxon>Botrimarina</taxon>
    </lineage>
</organism>
<dbReference type="RefSeq" id="WP_145115200.1">
    <property type="nucleotide sequence ID" value="NZ_CP036349.1"/>
</dbReference>
<gene>
    <name evidence="2" type="ORF">Spa11_38570</name>
</gene>
<reference evidence="2 3" key="1">
    <citation type="submission" date="2019-02" db="EMBL/GenBank/DDBJ databases">
        <title>Deep-cultivation of Planctomycetes and their phenomic and genomic characterization uncovers novel biology.</title>
        <authorList>
            <person name="Wiegand S."/>
            <person name="Jogler M."/>
            <person name="Boedeker C."/>
            <person name="Pinto D."/>
            <person name="Vollmers J."/>
            <person name="Rivas-Marin E."/>
            <person name="Kohn T."/>
            <person name="Peeters S.H."/>
            <person name="Heuer A."/>
            <person name="Rast P."/>
            <person name="Oberbeckmann S."/>
            <person name="Bunk B."/>
            <person name="Jeske O."/>
            <person name="Meyerdierks A."/>
            <person name="Storesund J.E."/>
            <person name="Kallscheuer N."/>
            <person name="Luecker S."/>
            <person name="Lage O.M."/>
            <person name="Pohl T."/>
            <person name="Merkel B.J."/>
            <person name="Hornburger P."/>
            <person name="Mueller R.-W."/>
            <person name="Bruemmer F."/>
            <person name="Labrenz M."/>
            <person name="Spormann A.M."/>
            <person name="Op den Camp H."/>
            <person name="Overmann J."/>
            <person name="Amann R."/>
            <person name="Jetten M.S.M."/>
            <person name="Mascher T."/>
            <person name="Medema M.H."/>
            <person name="Devos D.P."/>
            <person name="Kaster A.-K."/>
            <person name="Ovreas L."/>
            <person name="Rohde M."/>
            <person name="Galperin M.Y."/>
            <person name="Jogler C."/>
        </authorList>
    </citation>
    <scope>NUCLEOTIDE SEQUENCE [LARGE SCALE GENOMIC DNA]</scope>
    <source>
        <strain evidence="2 3">Spa11</strain>
    </source>
</reference>
<accession>A0A518KCX4</accession>
<dbReference type="Proteomes" id="UP000316426">
    <property type="component" value="Chromosome"/>
</dbReference>
<dbReference type="GO" id="GO:0016747">
    <property type="term" value="F:acyltransferase activity, transferring groups other than amino-acyl groups"/>
    <property type="evidence" value="ECO:0007669"/>
    <property type="project" value="InterPro"/>
</dbReference>
<sequence length="377" mass="43330">MPRPLRVEPVTNRYQRRDWLEMPWKVNVGDPCWVPPLRDTQKKLAGFGRHPIWDNIRGQAYLAMRGPEPVGRILAIDNPTHNEFHEENTGFFGFFECRDDPEAAAGLLKAAEDWLRERGRASARGPFNPAINYEFGVLIEGFDTPPYFLLTHNPPYYQRLIEAAGYGKAHDMYAYRGDVSMLDAVSKDKKLITVDQMVRERFGVKVRPMDPKNFGREVETFLTIYNQAMVETWGHCPMTRDEVVHFAKDLRQLLVPELARIAEVDGRPVGCVFGLLDYNPRIKEIDGRLFPFGWVKLLANRKGLKRIRLVSTNVLPEYQSWGVGVCLTVSMLEPALAHGVTDCEFSWILESNDLSRKTVEKGGALRYKTWRVFEKEL</sequence>
<dbReference type="SUPFAM" id="SSF55729">
    <property type="entry name" value="Acyl-CoA N-acyltransferases (Nat)"/>
    <property type="match status" value="1"/>
</dbReference>
<evidence type="ECO:0000313" key="2">
    <source>
        <dbReference type="EMBL" id="QDV75637.1"/>
    </source>
</evidence>
<dbReference type="EMBL" id="CP036349">
    <property type="protein sequence ID" value="QDV75637.1"/>
    <property type="molecule type" value="Genomic_DNA"/>
</dbReference>
<feature type="domain" description="N-acetyltransferase" evidence="1">
    <location>
        <begin position="204"/>
        <end position="377"/>
    </location>
</feature>
<dbReference type="Gene3D" id="3.40.630.30">
    <property type="match status" value="1"/>
</dbReference>
<evidence type="ECO:0000259" key="1">
    <source>
        <dbReference type="PROSITE" id="PS51186"/>
    </source>
</evidence>
<dbReference type="AlphaFoldDB" id="A0A518KCX4"/>
<dbReference type="InterPro" id="IPR000182">
    <property type="entry name" value="GNAT_dom"/>
</dbReference>
<protein>
    <recommendedName>
        <fullName evidence="1">N-acetyltransferase domain-containing protein</fullName>
    </recommendedName>
</protein>
<dbReference type="PANTHER" id="PTHR41368:SF1">
    <property type="entry name" value="PROTEIN YGHO"/>
    <property type="match status" value="1"/>
</dbReference>
<dbReference type="PROSITE" id="PS51186">
    <property type="entry name" value="GNAT"/>
    <property type="match status" value="1"/>
</dbReference>